<dbReference type="InterPro" id="IPR018152">
    <property type="entry name" value="SOD_Cu/Zn_BS"/>
</dbReference>
<feature type="domain" description="Superoxide dismutase copper/zinc binding" evidence="4">
    <location>
        <begin position="68"/>
        <end position="200"/>
    </location>
</feature>
<organism evidence="5 6">
    <name type="scientific">Pseudozobellia thermophila</name>
    <dbReference type="NCBI Taxonomy" id="192903"/>
    <lineage>
        <taxon>Bacteria</taxon>
        <taxon>Pseudomonadati</taxon>
        <taxon>Bacteroidota</taxon>
        <taxon>Flavobacteriia</taxon>
        <taxon>Flavobacteriales</taxon>
        <taxon>Flavobacteriaceae</taxon>
        <taxon>Pseudozobellia</taxon>
    </lineage>
</organism>
<gene>
    <name evidence="5" type="ORF">SAMN04488513_102469</name>
</gene>
<evidence type="ECO:0000259" key="4">
    <source>
        <dbReference type="Pfam" id="PF00080"/>
    </source>
</evidence>
<comment type="cofactor">
    <cofactor evidence="2">
        <name>Zn(2+)</name>
        <dbReference type="ChEBI" id="CHEBI:29105"/>
    </cofactor>
    <text evidence="2">Binds 1 zinc ion per subunit.</text>
</comment>
<keyword evidence="6" id="KW-1185">Reference proteome</keyword>
<dbReference type="AlphaFoldDB" id="A0A1M6FKV1"/>
<comment type="function">
    <text evidence="2">Destroys radicals which are normally produced within the cells and which are toxic to biological systems.</text>
</comment>
<dbReference type="InterPro" id="IPR036423">
    <property type="entry name" value="SOD-like_Cu/Zn_dom_sf"/>
</dbReference>
<dbReference type="InterPro" id="IPR024134">
    <property type="entry name" value="SOD_Cu/Zn_/chaperone"/>
</dbReference>
<dbReference type="Proteomes" id="UP000184543">
    <property type="component" value="Unassembled WGS sequence"/>
</dbReference>
<dbReference type="InterPro" id="IPR001424">
    <property type="entry name" value="SOD_Cu_Zn_dom"/>
</dbReference>
<evidence type="ECO:0000256" key="3">
    <source>
        <dbReference type="SAM" id="MobiDB-lite"/>
    </source>
</evidence>
<evidence type="ECO:0000256" key="1">
    <source>
        <dbReference type="ARBA" id="ARBA00010457"/>
    </source>
</evidence>
<dbReference type="EMBL" id="FQYU01000002">
    <property type="protein sequence ID" value="SHI98315.1"/>
    <property type="molecule type" value="Genomic_DNA"/>
</dbReference>
<feature type="region of interest" description="Disordered" evidence="3">
    <location>
        <begin position="25"/>
        <end position="52"/>
    </location>
</feature>
<evidence type="ECO:0000313" key="5">
    <source>
        <dbReference type="EMBL" id="SHI98315.1"/>
    </source>
</evidence>
<dbReference type="GO" id="GO:0004784">
    <property type="term" value="F:superoxide dismutase activity"/>
    <property type="evidence" value="ECO:0007669"/>
    <property type="project" value="UniProtKB-EC"/>
</dbReference>
<dbReference type="PROSITE" id="PS00332">
    <property type="entry name" value="SOD_CU_ZN_2"/>
    <property type="match status" value="1"/>
</dbReference>
<keyword evidence="2" id="KW-0862">Zinc</keyword>
<dbReference type="GO" id="GO:0005507">
    <property type="term" value="F:copper ion binding"/>
    <property type="evidence" value="ECO:0007669"/>
    <property type="project" value="InterPro"/>
</dbReference>
<evidence type="ECO:0000313" key="6">
    <source>
        <dbReference type="Proteomes" id="UP000184543"/>
    </source>
</evidence>
<proteinExistence type="inferred from homology"/>
<reference evidence="6" key="1">
    <citation type="submission" date="2016-11" db="EMBL/GenBank/DDBJ databases">
        <authorList>
            <person name="Varghese N."/>
            <person name="Submissions S."/>
        </authorList>
    </citation>
    <scope>NUCLEOTIDE SEQUENCE [LARGE SCALE GENOMIC DNA]</scope>
    <source>
        <strain evidence="6">DSM 19858</strain>
    </source>
</reference>
<sequence>MKYAKLILISTFLFSIASCKDVKRNSDKTKEPINKENDQEKSEANETDNNTGHADMALLLKGTSDSDVKGRVWFTEADGKVEMKVVLSGLTQGPHAIHLHENADCSAPDGKSAGGHWNPTEEPHGQWGDENGYHKGDIGNFTADSEGHASLDFSTDQWCLDCDDEKKNIIGKAVIVHEGIDDYTSQPSGNAGERVACSAIAR</sequence>
<name>A0A1M6FKV1_9FLAO</name>
<dbReference type="Pfam" id="PF00080">
    <property type="entry name" value="Sod_Cu"/>
    <property type="match status" value="1"/>
</dbReference>
<dbReference type="OrthoDB" id="9792957at2"/>
<comment type="catalytic activity">
    <reaction evidence="2">
        <text>2 superoxide + 2 H(+) = H2O2 + O2</text>
        <dbReference type="Rhea" id="RHEA:20696"/>
        <dbReference type="ChEBI" id="CHEBI:15378"/>
        <dbReference type="ChEBI" id="CHEBI:15379"/>
        <dbReference type="ChEBI" id="CHEBI:16240"/>
        <dbReference type="ChEBI" id="CHEBI:18421"/>
        <dbReference type="EC" id="1.15.1.1"/>
    </reaction>
</comment>
<keyword evidence="2" id="KW-0186">Copper</keyword>
<protein>
    <recommendedName>
        <fullName evidence="2">Superoxide dismutase [Cu-Zn]</fullName>
        <ecNumber evidence="2">1.15.1.1</ecNumber>
    </recommendedName>
</protein>
<feature type="compositionally biased region" description="Basic and acidic residues" evidence="3">
    <location>
        <begin position="25"/>
        <end position="44"/>
    </location>
</feature>
<accession>A0A1M6FKV1</accession>
<comment type="cofactor">
    <cofactor evidence="2">
        <name>Cu cation</name>
        <dbReference type="ChEBI" id="CHEBI:23378"/>
    </cofactor>
    <text evidence="2">Binds 1 copper ion per subunit.</text>
</comment>
<keyword evidence="2" id="KW-0560">Oxidoreductase</keyword>
<evidence type="ECO:0000256" key="2">
    <source>
        <dbReference type="RuleBase" id="RU000393"/>
    </source>
</evidence>
<dbReference type="PANTHER" id="PTHR10003">
    <property type="entry name" value="SUPEROXIDE DISMUTASE CU-ZN -RELATED"/>
    <property type="match status" value="1"/>
</dbReference>
<dbReference type="STRING" id="192903.SAMN04488513_102469"/>
<dbReference type="Gene3D" id="2.60.40.200">
    <property type="entry name" value="Superoxide dismutase, copper/zinc binding domain"/>
    <property type="match status" value="1"/>
</dbReference>
<comment type="similarity">
    <text evidence="1 2">Belongs to the Cu-Zn superoxide dismutase family.</text>
</comment>
<dbReference type="CDD" id="cd00305">
    <property type="entry name" value="Cu-Zn_Superoxide_Dismutase"/>
    <property type="match status" value="1"/>
</dbReference>
<dbReference type="PROSITE" id="PS51257">
    <property type="entry name" value="PROKAR_LIPOPROTEIN"/>
    <property type="match status" value="1"/>
</dbReference>
<keyword evidence="2" id="KW-0479">Metal-binding</keyword>
<dbReference type="SUPFAM" id="SSF49329">
    <property type="entry name" value="Cu,Zn superoxide dismutase-like"/>
    <property type="match status" value="1"/>
</dbReference>
<dbReference type="EC" id="1.15.1.1" evidence="2"/>
<dbReference type="RefSeq" id="WP_072991244.1">
    <property type="nucleotide sequence ID" value="NZ_FQYU01000002.1"/>
</dbReference>